<evidence type="ECO:0000259" key="1">
    <source>
        <dbReference type="Pfam" id="PF13088"/>
    </source>
</evidence>
<dbReference type="RefSeq" id="WP_231504142.1">
    <property type="nucleotide sequence ID" value="NZ_FONH01000001.1"/>
</dbReference>
<evidence type="ECO:0000313" key="3">
    <source>
        <dbReference type="Proteomes" id="UP000199477"/>
    </source>
</evidence>
<dbReference type="PANTHER" id="PTHR43752:SF2">
    <property type="entry name" value="BNR_ASP-BOX REPEAT FAMILY PROTEIN"/>
    <property type="match status" value="1"/>
</dbReference>
<dbReference type="Proteomes" id="UP000199477">
    <property type="component" value="Unassembled WGS sequence"/>
</dbReference>
<gene>
    <name evidence="2" type="ORF">SAMN02799615_00023</name>
</gene>
<protein>
    <submittedName>
        <fullName evidence="2">Predicted neuraminidase (Sialidase)</fullName>
    </submittedName>
</protein>
<accession>A0A1I1WZB0</accession>
<dbReference type="InterPro" id="IPR011040">
    <property type="entry name" value="Sialidase"/>
</dbReference>
<dbReference type="AlphaFoldDB" id="A0A1I1WZB0"/>
<feature type="domain" description="Sialidase" evidence="1">
    <location>
        <begin position="45"/>
        <end position="317"/>
    </location>
</feature>
<dbReference type="EMBL" id="FONH01000001">
    <property type="protein sequence ID" value="SFD98793.1"/>
    <property type="molecule type" value="Genomic_DNA"/>
</dbReference>
<reference evidence="3" key="1">
    <citation type="submission" date="2016-10" db="EMBL/GenBank/DDBJ databases">
        <authorList>
            <person name="Varghese N."/>
            <person name="Submissions S."/>
        </authorList>
    </citation>
    <scope>NUCLEOTIDE SEQUENCE [LARGE SCALE GENOMIC DNA]</scope>
    <source>
        <strain evidence="3">UNC178MFTsu3.1</strain>
    </source>
</reference>
<dbReference type="InterPro" id="IPR036278">
    <property type="entry name" value="Sialidase_sf"/>
</dbReference>
<dbReference type="PANTHER" id="PTHR43752">
    <property type="entry name" value="BNR/ASP-BOX REPEAT FAMILY PROTEIN"/>
    <property type="match status" value="1"/>
</dbReference>
<organism evidence="2 3">
    <name type="scientific">Dyella marensis</name>
    <dbReference type="NCBI Taxonomy" id="500610"/>
    <lineage>
        <taxon>Bacteria</taxon>
        <taxon>Pseudomonadati</taxon>
        <taxon>Pseudomonadota</taxon>
        <taxon>Gammaproteobacteria</taxon>
        <taxon>Lysobacterales</taxon>
        <taxon>Rhodanobacteraceae</taxon>
        <taxon>Dyella</taxon>
    </lineage>
</organism>
<dbReference type="STRING" id="500610.SAMN02799615_00023"/>
<dbReference type="CDD" id="cd15482">
    <property type="entry name" value="Sialidase_non-viral"/>
    <property type="match status" value="1"/>
</dbReference>
<dbReference type="SUPFAM" id="SSF50939">
    <property type="entry name" value="Sialidases"/>
    <property type="match status" value="1"/>
</dbReference>
<keyword evidence="3" id="KW-1185">Reference proteome</keyword>
<sequence length="343" mass="37426">MLFASPMQAASPSTPPAIRTSEFVGAVQTTPQSHAATLVQTPSGLVAAWFGGKQERDPGVGIWISRQRAGQWSAPVEVANGVQAGGTRVPTWNPVLFRSRGGKLMLFYKAGPDPQHWWGMLKTSDDDGAHWSAPRRLPDGVLGPIKNKPVQLADGTIVSPSSTEGEHWAVHFERSTDDGASWQLVAPPMGEQPIEAIQPSLLLHRDGSLQAIGRSKQDKIFSTWSRDGGRSWAPLRLLDLPNPNSGIDAVVLADGRSLIVYNPTLHGAQWWDGRGQLSIAVSNDGEHWRKVLDLEDTPGAEFSYPAVIQTADGLVHVVYTWKRQRIRHIVIDPRKLSAPRPIA</sequence>
<dbReference type="Gene3D" id="2.120.10.10">
    <property type="match status" value="1"/>
</dbReference>
<name>A0A1I1WZB0_9GAMM</name>
<dbReference type="Pfam" id="PF13088">
    <property type="entry name" value="BNR_2"/>
    <property type="match status" value="1"/>
</dbReference>
<proteinExistence type="predicted"/>
<evidence type="ECO:0000313" key="2">
    <source>
        <dbReference type="EMBL" id="SFD98793.1"/>
    </source>
</evidence>